<dbReference type="OrthoDB" id="2315423at2"/>
<sequence length="162" mass="18740">MLKRMPFKQYLILLAKGLFVMLLMLTWSLQQVAGRWIMPVTPITIWTFLSWLLCYPNLRAKFSDLYSKNNAGMESYKTKALKLHQQDISSNHKGYRWSSNGVATNPWTYSHDSTQSTDEILNPIFVFCEHLWITFLLILCGPIVMVVLMLTKLGKSLLHKLG</sequence>
<organism evidence="2 3">
    <name type="scientific">Secundilactobacillus oryzae JCM 18671</name>
    <dbReference type="NCBI Taxonomy" id="1291743"/>
    <lineage>
        <taxon>Bacteria</taxon>
        <taxon>Bacillati</taxon>
        <taxon>Bacillota</taxon>
        <taxon>Bacilli</taxon>
        <taxon>Lactobacillales</taxon>
        <taxon>Lactobacillaceae</taxon>
        <taxon>Secundilactobacillus</taxon>
    </lineage>
</organism>
<protein>
    <submittedName>
        <fullName evidence="2">Uncharacterized protein</fullName>
    </submittedName>
</protein>
<comment type="caution">
    <text evidence="2">The sequence shown here is derived from an EMBL/GenBank/DDBJ whole genome shotgun (WGS) entry which is preliminary data.</text>
</comment>
<dbReference type="Proteomes" id="UP000028700">
    <property type="component" value="Unassembled WGS sequence"/>
</dbReference>
<dbReference type="AlphaFoldDB" id="A0A081BKH6"/>
<feature type="transmembrane region" description="Helical" evidence="1">
    <location>
        <begin position="131"/>
        <end position="151"/>
    </location>
</feature>
<evidence type="ECO:0000313" key="3">
    <source>
        <dbReference type="Proteomes" id="UP000028700"/>
    </source>
</evidence>
<keyword evidence="1" id="KW-1133">Transmembrane helix</keyword>
<dbReference type="EMBL" id="BBJM01000037">
    <property type="protein sequence ID" value="GAK48544.1"/>
    <property type="molecule type" value="Genomic_DNA"/>
</dbReference>
<name>A0A081BKH6_9LACO</name>
<feature type="transmembrane region" description="Helical" evidence="1">
    <location>
        <begin position="12"/>
        <end position="30"/>
    </location>
</feature>
<reference evidence="2" key="1">
    <citation type="journal article" date="2014" name="Genome Announc.">
        <title>Draft Genome Sequence of Lactobacillus oryzae Strain SG293T.</title>
        <authorList>
            <person name="Tanizawa Y."/>
            <person name="Fujisawa T."/>
            <person name="Mochizuki T."/>
            <person name="Kaminuma E."/>
            <person name="Nakamura Y."/>
            <person name="Tohno M."/>
        </authorList>
    </citation>
    <scope>NUCLEOTIDE SEQUENCE [LARGE SCALE GENOMIC DNA]</scope>
    <source>
        <strain evidence="2">SG293</strain>
    </source>
</reference>
<dbReference type="eggNOG" id="ENOG5030A34">
    <property type="taxonomic scope" value="Bacteria"/>
</dbReference>
<keyword evidence="3" id="KW-1185">Reference proteome</keyword>
<feature type="transmembrane region" description="Helical" evidence="1">
    <location>
        <begin position="36"/>
        <end position="58"/>
    </location>
</feature>
<keyword evidence="1" id="KW-0812">Transmembrane</keyword>
<dbReference type="STRING" id="1291743.LOSG293_370020"/>
<proteinExistence type="predicted"/>
<dbReference type="RefSeq" id="WP_034529273.1">
    <property type="nucleotide sequence ID" value="NZ_BBJM01000037.1"/>
</dbReference>
<accession>A0A081BKH6</accession>
<keyword evidence="1" id="KW-0472">Membrane</keyword>
<evidence type="ECO:0000313" key="2">
    <source>
        <dbReference type="EMBL" id="GAK48544.1"/>
    </source>
</evidence>
<gene>
    <name evidence="2" type="ORF">LOSG293_370020</name>
</gene>
<evidence type="ECO:0000256" key="1">
    <source>
        <dbReference type="SAM" id="Phobius"/>
    </source>
</evidence>